<evidence type="ECO:0000259" key="6">
    <source>
        <dbReference type="Pfam" id="PF00755"/>
    </source>
</evidence>
<evidence type="ECO:0000256" key="4">
    <source>
        <dbReference type="PIRSR" id="PIRSR600542-1"/>
    </source>
</evidence>
<gene>
    <name evidence="7" type="ORF">STCU_07210</name>
</gene>
<name>S9U6G9_9TRYP</name>
<dbReference type="GO" id="GO:0004095">
    <property type="term" value="F:carnitine O-palmitoyltransferase activity"/>
    <property type="evidence" value="ECO:0007669"/>
    <property type="project" value="TreeGrafter"/>
</dbReference>
<dbReference type="EMBL" id="ATMH01007210">
    <property type="protein sequence ID" value="EPY24379.1"/>
    <property type="molecule type" value="Genomic_DNA"/>
</dbReference>
<evidence type="ECO:0000313" key="8">
    <source>
        <dbReference type="Proteomes" id="UP000015354"/>
    </source>
</evidence>
<dbReference type="Proteomes" id="UP000015354">
    <property type="component" value="Unassembled WGS sequence"/>
</dbReference>
<comment type="similarity">
    <text evidence="1">Belongs to the carnitine/choline acetyltransferase family.</text>
</comment>
<sequence length="503" mass="54920">MAQYHLAFRTTRVPGRECDLVAHGDRAEADYIVVLVAGRIYQVPLYRQRSRRALTPRMLLRLFEWLIADAAEDELSTGRDSSEEESDGESADDTHTKRRSYRIAESLLPALTTAPRAVWADARTDFLLNDASNHRPLHTIENALFVVALDDGGRAGGAEGLSASCASYLCGNGSNRWCDKSFNLVVRADGEVGAHVEHSWCDLSSFTALFGRATAAEEGAYDDDGLPRALPGDRPDLSAAQWEALQPRRLRFRIHKSLAHSIRAAHTAFLTDVASQLDLHVRRLGGYGAGLPRHYGCSPRAWVQLAVQLAYYVDQRYTLSQVYESVPMRSFLKGRTETLRGVGEASCRFVRAMTARDAAGELTDECSAAEKRDALLTACRAHEQTRREAACGDGIDRHLFALYMVSAGKQIPSDFITAVLRRTRWHVSLAEAPPQQGETPGCGFGPVAPDGYGVAYSFVGDGALYVTVTAEKGCGTTSAAALADRIEAALQTMADVMAQFDDA</sequence>
<feature type="region of interest" description="Disordered" evidence="5">
    <location>
        <begin position="76"/>
        <end position="97"/>
    </location>
</feature>
<evidence type="ECO:0000256" key="3">
    <source>
        <dbReference type="ARBA" id="ARBA00023315"/>
    </source>
</evidence>
<protein>
    <submittedName>
        <fullName evidence="7">Carnitine O-palmitoyltransferase 1</fullName>
    </submittedName>
</protein>
<dbReference type="Gene3D" id="3.30.559.70">
    <property type="entry name" value="Choline/Carnitine o-acyltransferase, domain 2"/>
    <property type="match status" value="1"/>
</dbReference>
<dbReference type="GO" id="GO:0009437">
    <property type="term" value="P:carnitine metabolic process"/>
    <property type="evidence" value="ECO:0007669"/>
    <property type="project" value="TreeGrafter"/>
</dbReference>
<dbReference type="GO" id="GO:0005739">
    <property type="term" value="C:mitochondrion"/>
    <property type="evidence" value="ECO:0007669"/>
    <property type="project" value="TreeGrafter"/>
</dbReference>
<comment type="caution">
    <text evidence="7">The sequence shown here is derived from an EMBL/GenBank/DDBJ whole genome shotgun (WGS) entry which is preliminary data.</text>
</comment>
<feature type="domain" description="Choline/carnitine acyltransferase" evidence="6">
    <location>
        <begin position="1"/>
        <end position="487"/>
    </location>
</feature>
<dbReference type="GO" id="GO:0006631">
    <property type="term" value="P:fatty acid metabolic process"/>
    <property type="evidence" value="ECO:0007669"/>
    <property type="project" value="TreeGrafter"/>
</dbReference>
<dbReference type="Pfam" id="PF00755">
    <property type="entry name" value="Carn_acyltransf"/>
    <property type="match status" value="1"/>
</dbReference>
<dbReference type="SUPFAM" id="SSF52777">
    <property type="entry name" value="CoA-dependent acyltransferases"/>
    <property type="match status" value="2"/>
</dbReference>
<dbReference type="PANTHER" id="PTHR22589">
    <property type="entry name" value="CARNITINE O-ACYLTRANSFERASE"/>
    <property type="match status" value="1"/>
</dbReference>
<dbReference type="PANTHER" id="PTHR22589:SF31">
    <property type="entry name" value="CARNITINE O-PALMITOYLTRANSFERASE"/>
    <property type="match status" value="1"/>
</dbReference>
<keyword evidence="3" id="KW-0012">Acyltransferase</keyword>
<feature type="compositionally biased region" description="Acidic residues" evidence="5">
    <location>
        <begin position="82"/>
        <end position="91"/>
    </location>
</feature>
<dbReference type="Gene3D" id="3.30.559.10">
    <property type="entry name" value="Chloramphenicol acetyltransferase-like domain"/>
    <property type="match status" value="1"/>
</dbReference>
<dbReference type="InterPro" id="IPR042231">
    <property type="entry name" value="Cho/carn_acyl_trans_2"/>
</dbReference>
<organism evidence="7 8">
    <name type="scientific">Strigomonas culicis</name>
    <dbReference type="NCBI Taxonomy" id="28005"/>
    <lineage>
        <taxon>Eukaryota</taxon>
        <taxon>Discoba</taxon>
        <taxon>Euglenozoa</taxon>
        <taxon>Kinetoplastea</taxon>
        <taxon>Metakinetoplastina</taxon>
        <taxon>Trypanosomatida</taxon>
        <taxon>Trypanosomatidae</taxon>
        <taxon>Strigomonadinae</taxon>
        <taxon>Strigomonas</taxon>
    </lineage>
</organism>
<dbReference type="InterPro" id="IPR000542">
    <property type="entry name" value="Carn_acyl_trans"/>
</dbReference>
<keyword evidence="8" id="KW-1185">Reference proteome</keyword>
<feature type="active site" description="Proton acceptor" evidence="4">
    <location>
        <position position="198"/>
    </location>
</feature>
<evidence type="ECO:0000256" key="5">
    <source>
        <dbReference type="SAM" id="MobiDB-lite"/>
    </source>
</evidence>
<evidence type="ECO:0000256" key="2">
    <source>
        <dbReference type="ARBA" id="ARBA00022679"/>
    </source>
</evidence>
<keyword evidence="2 7" id="KW-0808">Transferase</keyword>
<dbReference type="InterPro" id="IPR039551">
    <property type="entry name" value="Cho/carn_acyl_trans"/>
</dbReference>
<dbReference type="InterPro" id="IPR023213">
    <property type="entry name" value="CAT-like_dom_sf"/>
</dbReference>
<proteinExistence type="inferred from homology"/>
<evidence type="ECO:0000256" key="1">
    <source>
        <dbReference type="ARBA" id="ARBA00005232"/>
    </source>
</evidence>
<accession>S9U6G9</accession>
<evidence type="ECO:0000313" key="7">
    <source>
        <dbReference type="EMBL" id="EPY24379.1"/>
    </source>
</evidence>
<reference evidence="7 8" key="1">
    <citation type="journal article" date="2013" name="PLoS ONE">
        <title>Predicting the Proteins of Angomonas deanei, Strigomonas culicis and Their Respective Endosymbionts Reveals New Aspects of the Trypanosomatidae Family.</title>
        <authorList>
            <person name="Motta M.C."/>
            <person name="Martins A.C."/>
            <person name="de Souza S.S."/>
            <person name="Catta-Preta C.M."/>
            <person name="Silva R."/>
            <person name="Klein C.C."/>
            <person name="de Almeida L.G."/>
            <person name="de Lima Cunha O."/>
            <person name="Ciapina L.P."/>
            <person name="Brocchi M."/>
            <person name="Colabardini A.C."/>
            <person name="de Araujo Lima B."/>
            <person name="Machado C.R."/>
            <person name="de Almeida Soares C.M."/>
            <person name="Probst C.M."/>
            <person name="de Menezes C.B."/>
            <person name="Thompson C.E."/>
            <person name="Bartholomeu D.C."/>
            <person name="Gradia D.F."/>
            <person name="Pavoni D.P."/>
            <person name="Grisard E.C."/>
            <person name="Fantinatti-Garboggini F."/>
            <person name="Marchini F.K."/>
            <person name="Rodrigues-Luiz G.F."/>
            <person name="Wagner G."/>
            <person name="Goldman G.H."/>
            <person name="Fietto J.L."/>
            <person name="Elias M.C."/>
            <person name="Goldman M.H."/>
            <person name="Sagot M.F."/>
            <person name="Pereira M."/>
            <person name="Stoco P.H."/>
            <person name="de Mendonca-Neto R.P."/>
            <person name="Teixeira S.M."/>
            <person name="Maciel T.E."/>
            <person name="de Oliveira Mendes T.A."/>
            <person name="Urmenyi T.P."/>
            <person name="de Souza W."/>
            <person name="Schenkman S."/>
            <person name="de Vasconcelos A.T."/>
        </authorList>
    </citation>
    <scope>NUCLEOTIDE SEQUENCE [LARGE SCALE GENOMIC DNA]</scope>
</reference>
<dbReference type="OrthoDB" id="240216at2759"/>
<dbReference type="AlphaFoldDB" id="S9U6G9"/>